<dbReference type="InterPro" id="IPR003018">
    <property type="entry name" value="GAF"/>
</dbReference>
<feature type="domain" description="GAF" evidence="1">
    <location>
        <begin position="26"/>
        <end position="168"/>
    </location>
</feature>
<dbReference type="SMART" id="SM00065">
    <property type="entry name" value="GAF"/>
    <property type="match status" value="1"/>
</dbReference>
<dbReference type="RefSeq" id="WP_273640237.1">
    <property type="nucleotide sequence ID" value="NZ_JAQQXP010000001.1"/>
</dbReference>
<evidence type="ECO:0000313" key="2">
    <source>
        <dbReference type="EMBL" id="MDC8831124.1"/>
    </source>
</evidence>
<gene>
    <name evidence="2" type="ORF">OIK42_10160</name>
</gene>
<dbReference type="PANTHER" id="PTHR43102">
    <property type="entry name" value="SLR1143 PROTEIN"/>
    <property type="match status" value="1"/>
</dbReference>
<dbReference type="Gene3D" id="3.30.450.40">
    <property type="match status" value="1"/>
</dbReference>
<dbReference type="Proteomes" id="UP001218788">
    <property type="component" value="Unassembled WGS sequence"/>
</dbReference>
<dbReference type="SUPFAM" id="SSF55073">
    <property type="entry name" value="Nucleotide cyclase"/>
    <property type="match status" value="1"/>
</dbReference>
<proteinExistence type="predicted"/>
<dbReference type="InterPro" id="IPR029787">
    <property type="entry name" value="Nucleotide_cyclase"/>
</dbReference>
<protein>
    <submittedName>
        <fullName evidence="2">GAF domain-containing protein</fullName>
    </submittedName>
</protein>
<dbReference type="InterPro" id="IPR029016">
    <property type="entry name" value="GAF-like_dom_sf"/>
</dbReference>
<dbReference type="Pfam" id="PF01590">
    <property type="entry name" value="GAF"/>
    <property type="match status" value="1"/>
</dbReference>
<dbReference type="InterPro" id="IPR043128">
    <property type="entry name" value="Rev_trsase/Diguanyl_cyclase"/>
</dbReference>
<comment type="caution">
    <text evidence="2">The sequence shown here is derived from an EMBL/GenBank/DDBJ whole genome shotgun (WGS) entry which is preliminary data.</text>
</comment>
<reference evidence="2 3" key="1">
    <citation type="submission" date="2022-10" db="EMBL/GenBank/DDBJ databases">
        <title>Alteromonas sp. chi3 Genome sequencing.</title>
        <authorList>
            <person name="Park S."/>
        </authorList>
    </citation>
    <scope>NUCLEOTIDE SEQUENCE [LARGE SCALE GENOMIC DNA]</scope>
    <source>
        <strain evidence="3">chi3</strain>
    </source>
</reference>
<evidence type="ECO:0000313" key="3">
    <source>
        <dbReference type="Proteomes" id="UP001218788"/>
    </source>
</evidence>
<accession>A0ABT5L250</accession>
<evidence type="ECO:0000259" key="1">
    <source>
        <dbReference type="SMART" id="SM00065"/>
    </source>
</evidence>
<dbReference type="Gene3D" id="3.30.70.270">
    <property type="match status" value="1"/>
</dbReference>
<name>A0ABT5L250_9ALTE</name>
<dbReference type="EMBL" id="JAQQXP010000001">
    <property type="protein sequence ID" value="MDC8831124.1"/>
    <property type="molecule type" value="Genomic_DNA"/>
</dbReference>
<sequence length="310" mass="34442">MKNAPQLPDENERIKTLQSLNVLDTPPEERFDRITRLAAKVFQVPIALVSLIDSERQWFKSSQGLNACETGRDISFCGHAIEHDDIFVIENATEDFRFFDNPLVTGEPHIRFYAGCPLVHPNGQRLGTLCLIDQKPRTLTATLRKTLNDLAAVAQLELVEQQTNQLDSETGLQNKQGFIDIGKLILPACEELKLPVSIALLQINGLETNTPPAQYKSVLSNLIGAFNQEFRSSDLVGRYNHNTFCALVTNAGEESTAIKAANVKTLINEKLRNASLIEGLSVNTAVVEKQQKVTLEHLISVAFKQLNEQP</sequence>
<dbReference type="SUPFAM" id="SSF55781">
    <property type="entry name" value="GAF domain-like"/>
    <property type="match status" value="1"/>
</dbReference>
<dbReference type="PANTHER" id="PTHR43102:SF2">
    <property type="entry name" value="GAF DOMAIN-CONTAINING PROTEIN"/>
    <property type="match status" value="1"/>
</dbReference>
<organism evidence="2 3">
    <name type="scientific">Alteromonas gilva</name>
    <dbReference type="NCBI Taxonomy" id="2987522"/>
    <lineage>
        <taxon>Bacteria</taxon>
        <taxon>Pseudomonadati</taxon>
        <taxon>Pseudomonadota</taxon>
        <taxon>Gammaproteobacteria</taxon>
        <taxon>Alteromonadales</taxon>
        <taxon>Alteromonadaceae</taxon>
        <taxon>Alteromonas/Salinimonas group</taxon>
        <taxon>Alteromonas</taxon>
    </lineage>
</organism>
<keyword evidence="3" id="KW-1185">Reference proteome</keyword>